<dbReference type="EMBL" id="CAJNOC010003143">
    <property type="protein sequence ID" value="CAF0969695.1"/>
    <property type="molecule type" value="Genomic_DNA"/>
</dbReference>
<proteinExistence type="predicted"/>
<feature type="coiled-coil region" evidence="1">
    <location>
        <begin position="18"/>
        <end position="45"/>
    </location>
</feature>
<keyword evidence="3" id="KW-1185">Reference proteome</keyword>
<protein>
    <submittedName>
        <fullName evidence="2">Uncharacterized protein</fullName>
    </submittedName>
</protein>
<dbReference type="AlphaFoldDB" id="A0A814EI62"/>
<name>A0A814EI62_9BILA</name>
<keyword evidence="1" id="KW-0175">Coiled coil</keyword>
<comment type="caution">
    <text evidence="2">The sequence shown here is derived from an EMBL/GenBank/DDBJ whole genome shotgun (WGS) entry which is preliminary data.</text>
</comment>
<evidence type="ECO:0000256" key="1">
    <source>
        <dbReference type="SAM" id="Coils"/>
    </source>
</evidence>
<reference evidence="2" key="1">
    <citation type="submission" date="2021-02" db="EMBL/GenBank/DDBJ databases">
        <authorList>
            <person name="Nowell W R."/>
        </authorList>
    </citation>
    <scope>NUCLEOTIDE SEQUENCE</scope>
    <source>
        <strain evidence="2">Ploen Becks lab</strain>
    </source>
</reference>
<dbReference type="Proteomes" id="UP000663879">
    <property type="component" value="Unassembled WGS sequence"/>
</dbReference>
<gene>
    <name evidence="2" type="ORF">OXX778_LOCUS14854</name>
</gene>
<organism evidence="2 3">
    <name type="scientific">Brachionus calyciflorus</name>
    <dbReference type="NCBI Taxonomy" id="104777"/>
    <lineage>
        <taxon>Eukaryota</taxon>
        <taxon>Metazoa</taxon>
        <taxon>Spiralia</taxon>
        <taxon>Gnathifera</taxon>
        <taxon>Rotifera</taxon>
        <taxon>Eurotatoria</taxon>
        <taxon>Monogononta</taxon>
        <taxon>Pseudotrocha</taxon>
        <taxon>Ploima</taxon>
        <taxon>Brachionidae</taxon>
        <taxon>Brachionus</taxon>
    </lineage>
</organism>
<evidence type="ECO:0000313" key="2">
    <source>
        <dbReference type="EMBL" id="CAF0969695.1"/>
    </source>
</evidence>
<accession>A0A814EI62</accession>
<sequence>MAINFEEKLHNEKIIKPNEDQQKYLEEIERNINEYEKELNGNNESYFLSEEDLKRFINYLPNGKSAEFSDVTNELLNMSIKQQFDKHIIDGVELNETQQLSKKSVIKEIFENIDCEEKCYLSMAIEKEIKDTLEKNNTAISNSIRVCLDNI</sequence>
<evidence type="ECO:0000313" key="3">
    <source>
        <dbReference type="Proteomes" id="UP000663879"/>
    </source>
</evidence>